<keyword evidence="2" id="KW-1185">Reference proteome</keyword>
<protein>
    <submittedName>
        <fullName evidence="1">Uncharacterized protein</fullName>
    </submittedName>
</protein>
<dbReference type="RefSeq" id="WP_173269505.1">
    <property type="nucleotide sequence ID" value="NZ_JABMKV010000001.1"/>
</dbReference>
<organism evidence="1 2">
    <name type="scientific">Pedobacter boryungensis</name>
    <dbReference type="NCBI Taxonomy" id="869962"/>
    <lineage>
        <taxon>Bacteria</taxon>
        <taxon>Pseudomonadati</taxon>
        <taxon>Bacteroidota</taxon>
        <taxon>Sphingobacteriia</taxon>
        <taxon>Sphingobacteriales</taxon>
        <taxon>Sphingobacteriaceae</taxon>
        <taxon>Pedobacter</taxon>
    </lineage>
</organism>
<proteinExistence type="predicted"/>
<accession>A0ABX2DD78</accession>
<dbReference type="EMBL" id="JABMKV010000001">
    <property type="protein sequence ID" value="NQX31099.1"/>
    <property type="molecule type" value="Genomic_DNA"/>
</dbReference>
<reference evidence="1 2" key="1">
    <citation type="submission" date="2020-05" db="EMBL/GenBank/DDBJ databases">
        <title>Description of Pedobacter foliorum sp. nov.</title>
        <authorList>
            <person name="Qi S."/>
            <person name="Carlier A."/>
            <person name="Cnockaert M."/>
            <person name="Vandamme P."/>
        </authorList>
    </citation>
    <scope>NUCLEOTIDE SEQUENCE [LARGE SCALE GENOMIC DNA]</scope>
    <source>
        <strain evidence="1 2">LMG 31300</strain>
    </source>
</reference>
<dbReference type="Proteomes" id="UP000762110">
    <property type="component" value="Unassembled WGS sequence"/>
</dbReference>
<comment type="caution">
    <text evidence="1">The sequence shown here is derived from an EMBL/GenBank/DDBJ whole genome shotgun (WGS) entry which is preliminary data.</text>
</comment>
<evidence type="ECO:0000313" key="2">
    <source>
        <dbReference type="Proteomes" id="UP000762110"/>
    </source>
</evidence>
<sequence>MSQVQNPTGARIPPLISNDLANSFLPIIRKIKPIIIFKPTCNAMQTPAPIAMLKPLFAASEPVVIKVQ</sequence>
<name>A0ABX2DD78_9SPHI</name>
<evidence type="ECO:0000313" key="1">
    <source>
        <dbReference type="EMBL" id="NQX31099.1"/>
    </source>
</evidence>
<gene>
    <name evidence="1" type="ORF">HQN85_05155</name>
</gene>